<dbReference type="Proteomes" id="UP001472677">
    <property type="component" value="Unassembled WGS sequence"/>
</dbReference>
<keyword evidence="2" id="KW-1185">Reference proteome</keyword>
<dbReference type="EMBL" id="JBBPBM010000613">
    <property type="protein sequence ID" value="KAK8493548.1"/>
    <property type="molecule type" value="Genomic_DNA"/>
</dbReference>
<proteinExistence type="predicted"/>
<name>A0ABR2AKR2_9ROSI</name>
<gene>
    <name evidence="1" type="ORF">V6N12_046325</name>
</gene>
<accession>A0ABR2AKR2</accession>
<sequence>MPAGPKLPLTAPLRTPLGGTDHSSDTLTCFTAFDRHHILGFKQKSDIVIEPCGEPTTPGEVRLHQTGFSLVSGHRSNQQIKNYVPSNGLTQFTSHILHHLHQMVQVVIPWLLIPKFHQKAHQILLRPCRNLSPLSGLASNGVEKVVGSNSAVKLDPKAHASGDANRQYKSWAEQINEKVSVGYSDARDTIEEENSKDEPVRRSWGIARNLAEIDSLVCDYLSVRFQFAEGLVDSLVVRWEDVGNRRLRSCAMALPIKTKRMVGTKITFFDTISVVRTTNCLGFKKWAYALAFDAMCSSP</sequence>
<comment type="caution">
    <text evidence="1">The sequence shown here is derived from an EMBL/GenBank/DDBJ whole genome shotgun (WGS) entry which is preliminary data.</text>
</comment>
<evidence type="ECO:0000313" key="1">
    <source>
        <dbReference type="EMBL" id="KAK8493548.1"/>
    </source>
</evidence>
<reference evidence="1 2" key="1">
    <citation type="journal article" date="2024" name="G3 (Bethesda)">
        <title>Genome assembly of Hibiscus sabdariffa L. provides insights into metabolisms of medicinal natural products.</title>
        <authorList>
            <person name="Kim T."/>
        </authorList>
    </citation>
    <scope>NUCLEOTIDE SEQUENCE [LARGE SCALE GENOMIC DNA]</scope>
    <source>
        <strain evidence="1">TK-2024</strain>
        <tissue evidence="1">Old leaves</tissue>
    </source>
</reference>
<organism evidence="1 2">
    <name type="scientific">Hibiscus sabdariffa</name>
    <name type="common">roselle</name>
    <dbReference type="NCBI Taxonomy" id="183260"/>
    <lineage>
        <taxon>Eukaryota</taxon>
        <taxon>Viridiplantae</taxon>
        <taxon>Streptophyta</taxon>
        <taxon>Embryophyta</taxon>
        <taxon>Tracheophyta</taxon>
        <taxon>Spermatophyta</taxon>
        <taxon>Magnoliopsida</taxon>
        <taxon>eudicotyledons</taxon>
        <taxon>Gunneridae</taxon>
        <taxon>Pentapetalae</taxon>
        <taxon>rosids</taxon>
        <taxon>malvids</taxon>
        <taxon>Malvales</taxon>
        <taxon>Malvaceae</taxon>
        <taxon>Malvoideae</taxon>
        <taxon>Hibiscus</taxon>
    </lineage>
</organism>
<evidence type="ECO:0000313" key="2">
    <source>
        <dbReference type="Proteomes" id="UP001472677"/>
    </source>
</evidence>
<protein>
    <submittedName>
        <fullName evidence="1">Uncharacterized protein</fullName>
    </submittedName>
</protein>